<dbReference type="InterPro" id="IPR010982">
    <property type="entry name" value="Lambda_DNA-bd_dom_sf"/>
</dbReference>
<feature type="domain" description="HTH cro/C1-type" evidence="1">
    <location>
        <begin position="14"/>
        <end position="71"/>
    </location>
</feature>
<evidence type="ECO:0000259" key="1">
    <source>
        <dbReference type="PROSITE" id="PS50943"/>
    </source>
</evidence>
<dbReference type="SMART" id="SM00530">
    <property type="entry name" value="HTH_XRE"/>
    <property type="match status" value="1"/>
</dbReference>
<proteinExistence type="predicted"/>
<dbReference type="InterPro" id="IPR027417">
    <property type="entry name" value="P-loop_NTPase"/>
</dbReference>
<dbReference type="GO" id="GO:0003677">
    <property type="term" value="F:DNA binding"/>
    <property type="evidence" value="ECO:0007669"/>
    <property type="project" value="InterPro"/>
</dbReference>
<dbReference type="CDD" id="cd00093">
    <property type="entry name" value="HTH_XRE"/>
    <property type="match status" value="1"/>
</dbReference>
<evidence type="ECO:0000313" key="3">
    <source>
        <dbReference type="Proteomes" id="UP000263957"/>
    </source>
</evidence>
<protein>
    <submittedName>
        <fullName evidence="2">XRE family transcriptional regulator</fullName>
    </submittedName>
</protein>
<dbReference type="Gene3D" id="1.10.260.40">
    <property type="entry name" value="lambda repressor-like DNA-binding domains"/>
    <property type="match status" value="1"/>
</dbReference>
<accession>A0A356W9I7</accession>
<reference evidence="2 3" key="1">
    <citation type="journal article" date="2018" name="Nat. Biotechnol.">
        <title>A standardized bacterial taxonomy based on genome phylogeny substantially revises the tree of life.</title>
        <authorList>
            <person name="Parks D.H."/>
            <person name="Chuvochina M."/>
            <person name="Waite D.W."/>
            <person name="Rinke C."/>
            <person name="Skarshewski A."/>
            <person name="Chaumeil P.A."/>
            <person name="Hugenholtz P."/>
        </authorList>
    </citation>
    <scope>NUCLEOTIDE SEQUENCE [LARGE SCALE GENOMIC DNA]</scope>
    <source>
        <strain evidence="2">UBA10378</strain>
    </source>
</reference>
<dbReference type="Proteomes" id="UP000263957">
    <property type="component" value="Unassembled WGS sequence"/>
</dbReference>
<comment type="caution">
    <text evidence="2">The sequence shown here is derived from an EMBL/GenBank/DDBJ whole genome shotgun (WGS) entry which is preliminary data.</text>
</comment>
<dbReference type="Pfam" id="PF13560">
    <property type="entry name" value="HTH_31"/>
    <property type="match status" value="1"/>
</dbReference>
<dbReference type="InterPro" id="IPR001387">
    <property type="entry name" value="Cro/C1-type_HTH"/>
</dbReference>
<name>A0A356W9I7_9PROT</name>
<evidence type="ECO:0000313" key="2">
    <source>
        <dbReference type="EMBL" id="HBQ50330.1"/>
    </source>
</evidence>
<dbReference type="EMBL" id="DOGS01000319">
    <property type="protein sequence ID" value="HBQ50330.1"/>
    <property type="molecule type" value="Genomic_DNA"/>
</dbReference>
<dbReference type="SUPFAM" id="SSF47413">
    <property type="entry name" value="lambda repressor-like DNA-binding domains"/>
    <property type="match status" value="1"/>
</dbReference>
<sequence length="732" mass="81357">MTEYTPTQKIGTAIARLRAEANLTQAVLAERTGLDQSRVSRIEKGEVFASADVDRVLEALDALGTPKAKAFREYIGRDWQHIEPPSFWNPERACLEITEETLDEIGTFLADDEHPWPLRRQIERQRESLLRAASFLGRLNHNIAFVGDMGVGKSTAISFIFDLLVPPSLTDKTINRPVLETGAGGTTICEVHVKSGPEFGISLLPMSDVEMRELVSDFCAAKWAVHASKQREAGETVGVSREAERAIRNMSGLGRKRETVDGKIVYHDPVGDLAKSSSSEDEFRTRILTLINLDDRTRRELWYDSSTRKHPMEWVTETFKAVNNGRLKDVPLPKSIDLLIPNFGRAFGELDITVIDTKGVDDVAVREDLDHRLKDPRTAIIFCSRFNDAPGTSTRVLLQHMRQTFSERFDTGKVSVLALPRSEEARAMKDDMGEQALTDAEGYEFKRMQVSSELAAEDLAGVPMLFYNVEADDAARVRSDLFGQLSRMRKAVEERLFDLCAASRDIIKNHEAQALNAAIEEVANRLNTFLRGNRGLGAREQLAHVDAINTIKGVRYASTLWASTRRSGDYTGLNVVHLIGVGAARDAKRRSESWFNGLDAFLKSLKADDGLALANRSIDQIAASAAASKRAFLEAAQLGGFEVYREPLSQSPVWSACASEWGRGPGFKMRVAGHLESWFVKEASLKDRLEKMINGLWEQMVIAPLVRLVEESAPEADPTPGNIIPFKGRMSA</sequence>
<gene>
    <name evidence="2" type="ORF">DD728_15885</name>
</gene>
<organism evidence="2 3">
    <name type="scientific">Hyphomonas atlantica</name>
    <dbReference type="NCBI Taxonomy" id="1280948"/>
    <lineage>
        <taxon>Bacteria</taxon>
        <taxon>Pseudomonadati</taxon>
        <taxon>Pseudomonadota</taxon>
        <taxon>Alphaproteobacteria</taxon>
        <taxon>Hyphomonadales</taxon>
        <taxon>Hyphomonadaceae</taxon>
        <taxon>Hyphomonas</taxon>
    </lineage>
</organism>
<dbReference type="PROSITE" id="PS50943">
    <property type="entry name" value="HTH_CROC1"/>
    <property type="match status" value="1"/>
</dbReference>
<dbReference type="SUPFAM" id="SSF52540">
    <property type="entry name" value="P-loop containing nucleoside triphosphate hydrolases"/>
    <property type="match status" value="1"/>
</dbReference>
<dbReference type="AlphaFoldDB" id="A0A356W9I7"/>